<dbReference type="RefSeq" id="WP_129821505.1">
    <property type="nucleotide sequence ID" value="NZ_RCYV01000010.1"/>
</dbReference>
<name>A0A6G2CP40_9FIRM</name>
<evidence type="ECO:0000259" key="3">
    <source>
        <dbReference type="Pfam" id="PF07992"/>
    </source>
</evidence>
<dbReference type="SUPFAM" id="SSF51905">
    <property type="entry name" value="FAD/NAD(P)-binding domain"/>
    <property type="match status" value="1"/>
</dbReference>
<dbReference type="AlphaFoldDB" id="A0A6G2CP40"/>
<dbReference type="PRINTS" id="PR00469">
    <property type="entry name" value="PNDRDTASEII"/>
</dbReference>
<gene>
    <name evidence="5" type="ORF">GMA64_09130</name>
</gene>
<evidence type="ECO:0000259" key="4">
    <source>
        <dbReference type="Pfam" id="PF13192"/>
    </source>
</evidence>
<dbReference type="InterPro" id="IPR036249">
    <property type="entry name" value="Thioredoxin-like_sf"/>
</dbReference>
<dbReference type="Pfam" id="PF13192">
    <property type="entry name" value="Thioredoxin_3"/>
    <property type="match status" value="1"/>
</dbReference>
<keyword evidence="2" id="KW-0560">Oxidoreductase</keyword>
<reference evidence="5" key="1">
    <citation type="journal article" date="2019" name="Nat. Med.">
        <title>A library of human gut bacterial isolates paired with longitudinal multiomics data enables mechanistic microbiome research.</title>
        <authorList>
            <person name="Poyet M."/>
            <person name="Groussin M."/>
            <person name="Gibbons S.M."/>
            <person name="Avila-Pacheco J."/>
            <person name="Jiang X."/>
            <person name="Kearney S.M."/>
            <person name="Perrotta A.R."/>
            <person name="Berdy B."/>
            <person name="Zhao S."/>
            <person name="Lieberman T.D."/>
            <person name="Swanson P.K."/>
            <person name="Smith M."/>
            <person name="Roesemann S."/>
            <person name="Alexander J.E."/>
            <person name="Rich S.A."/>
            <person name="Livny J."/>
            <person name="Vlamakis H."/>
            <person name="Clish C."/>
            <person name="Bullock K."/>
            <person name="Deik A."/>
            <person name="Scott J."/>
            <person name="Pierce K.A."/>
            <person name="Xavier R.J."/>
            <person name="Alm E.J."/>
        </authorList>
    </citation>
    <scope>NUCLEOTIDE SEQUENCE</scope>
    <source>
        <strain evidence="5">BIOML-A179</strain>
    </source>
</reference>
<protein>
    <submittedName>
        <fullName evidence="5">FAD-binding protein</fullName>
    </submittedName>
</protein>
<evidence type="ECO:0000256" key="2">
    <source>
        <dbReference type="ARBA" id="ARBA00023002"/>
    </source>
</evidence>
<dbReference type="InterPro" id="IPR023753">
    <property type="entry name" value="FAD/NAD-binding_dom"/>
</dbReference>
<dbReference type="InterPro" id="IPR012336">
    <property type="entry name" value="Thioredoxin-like_fold"/>
</dbReference>
<dbReference type="InterPro" id="IPR050097">
    <property type="entry name" value="Ferredoxin-NADP_redctase_2"/>
</dbReference>
<dbReference type="NCBIfam" id="TIGR03143">
    <property type="entry name" value="AhpF_homolog"/>
    <property type="match status" value="1"/>
</dbReference>
<accession>A0A6G2CP40</accession>
<dbReference type="InterPro" id="IPR044142">
    <property type="entry name" value="AhpF_NTD_N"/>
</dbReference>
<dbReference type="EMBL" id="WMQV01000020">
    <property type="protein sequence ID" value="MTL94687.1"/>
    <property type="molecule type" value="Genomic_DNA"/>
</dbReference>
<evidence type="ECO:0000313" key="5">
    <source>
        <dbReference type="EMBL" id="MTL94687.1"/>
    </source>
</evidence>
<dbReference type="CDD" id="cd02974">
    <property type="entry name" value="AhpF_NTD_N"/>
    <property type="match status" value="1"/>
</dbReference>
<feature type="domain" description="Thioredoxin-like fold" evidence="4">
    <location>
        <begin position="479"/>
        <end position="546"/>
    </location>
</feature>
<dbReference type="PRINTS" id="PR00368">
    <property type="entry name" value="FADPNR"/>
</dbReference>
<dbReference type="SUPFAM" id="SSF52833">
    <property type="entry name" value="Thioredoxin-like"/>
    <property type="match status" value="2"/>
</dbReference>
<feature type="domain" description="FAD/NAD(P)-binding" evidence="3">
    <location>
        <begin position="6"/>
        <end position="298"/>
    </location>
</feature>
<dbReference type="InterPro" id="IPR036188">
    <property type="entry name" value="FAD/NAD-bd_sf"/>
</dbReference>
<dbReference type="Pfam" id="PF07992">
    <property type="entry name" value="Pyr_redox_2"/>
    <property type="match status" value="1"/>
</dbReference>
<dbReference type="PANTHER" id="PTHR48105">
    <property type="entry name" value="THIOREDOXIN REDUCTASE 1-RELATED-RELATED"/>
    <property type="match status" value="1"/>
</dbReference>
<comment type="caution">
    <text evidence="5">The sequence shown here is derived from an EMBL/GenBank/DDBJ whole genome shotgun (WGS) entry which is preliminary data.</text>
</comment>
<sequence length="556" mass="60384">MNKTIYDVIIIGAGAAGMSAGIYSGRAKMKTLVLEQGSAGGQAKTTNEIVNYPGVRHTTGPKLMEEMHKQAEDFGVKFTQAEVLEANLEGEVKVLKTTNGDFQTRSVIIATGATPRQLGFPGEAEYRGRGVAYCATCDGEFYTGLEVFVIGAGFAAAEEAIFLTRFARKVTVIAREPEFTCAKTIADKVLAHPKIEVKFNTEVVEATGDELLRRVKFINNQTGETFEHVASEEDGTFGIFIFAGYVPQTKVFNGLVDMDRQGYIITDENMHTSVEGVYAAGDLRPKMLRQIVTAVSDGAIASLEAEKYVAHEKERLGIVEEEVVEEAPKQEVKQPEAPKAAPVGGRSALLNDALREQIGTVLSRMENNVTLVTIVDPYNEKSIELRDLVIDIANLGDKLEAVVKIKGEDQALEEKVNADKYPVVALLNKDGEYSGVKFHGVPGGHELNSFLLAIYNLAGPGQALDASVLEAIKGIDKKVNIKVAVSLSCHLCPDVVVGAQRIAIENPNVETEMLDIANFPELKTKHKVMSVPCMIINDEKVTFGSKSIQDMINFIA</sequence>
<dbReference type="InterPro" id="IPR017561">
    <property type="entry name" value="AhpF_homologue_put"/>
</dbReference>
<organism evidence="5">
    <name type="scientific">Turicibacter sanguinis</name>
    <dbReference type="NCBI Taxonomy" id="154288"/>
    <lineage>
        <taxon>Bacteria</taxon>
        <taxon>Bacillati</taxon>
        <taxon>Bacillota</taxon>
        <taxon>Erysipelotrichia</taxon>
        <taxon>Erysipelotrichales</taxon>
        <taxon>Turicibacteraceae</taxon>
        <taxon>Turicibacter</taxon>
    </lineage>
</organism>
<dbReference type="Gene3D" id="3.40.30.80">
    <property type="match status" value="1"/>
</dbReference>
<dbReference type="Gene3D" id="3.50.50.60">
    <property type="entry name" value="FAD/NAD(P)-binding domain"/>
    <property type="match status" value="2"/>
</dbReference>
<proteinExistence type="predicted"/>
<keyword evidence="1" id="KW-0285">Flavoprotein</keyword>
<evidence type="ECO:0000256" key="1">
    <source>
        <dbReference type="ARBA" id="ARBA00022630"/>
    </source>
</evidence>
<dbReference type="GO" id="GO:0016491">
    <property type="term" value="F:oxidoreductase activity"/>
    <property type="evidence" value="ECO:0007669"/>
    <property type="project" value="UniProtKB-KW"/>
</dbReference>